<keyword evidence="1" id="KW-0732">Signal</keyword>
<sequence length="221" mass="23636">MKKLLLAIFAVTSVGFAADRVVTITPSVEASGMLRPNKNNTFVEIADIAKTGTTEAKPASSFYVTPTVGLSVEARTKIEKAKLLDKLSVEAGGGLKQDILLVNATNKNIFGSTYAYGLTEVNYAIKHDLKAYAQARLGLGATYSIADENNKFCKEFEADKVELSAMADLGAGLSYKNVKAGLVLGVKGPIAKEKGDKTDKKLCLPEFTFGVKVGYDIPVKF</sequence>
<gene>
    <name evidence="2" type="ORF">QQA45_05550</name>
</gene>
<evidence type="ECO:0000256" key="1">
    <source>
        <dbReference type="SAM" id="SignalP"/>
    </source>
</evidence>
<evidence type="ECO:0000313" key="3">
    <source>
        <dbReference type="Proteomes" id="UP001225134"/>
    </source>
</evidence>
<dbReference type="Proteomes" id="UP001225134">
    <property type="component" value="Unassembled WGS sequence"/>
</dbReference>
<dbReference type="RefSeq" id="WP_285153199.1">
    <property type="nucleotide sequence ID" value="NZ_JASSPP010000009.1"/>
</dbReference>
<proteinExistence type="predicted"/>
<feature type="signal peptide" evidence="1">
    <location>
        <begin position="1"/>
        <end position="17"/>
    </location>
</feature>
<organism evidence="2 3">
    <name type="scientific">Sneathia sanguinegens</name>
    <dbReference type="NCBI Taxonomy" id="40543"/>
    <lineage>
        <taxon>Bacteria</taxon>
        <taxon>Fusobacteriati</taxon>
        <taxon>Fusobacteriota</taxon>
        <taxon>Fusobacteriia</taxon>
        <taxon>Fusobacteriales</taxon>
        <taxon>Leptotrichiaceae</taxon>
        <taxon>Sneathia</taxon>
    </lineage>
</organism>
<feature type="chain" id="PRO_5047531639" description="Outer membrane protein" evidence="1">
    <location>
        <begin position="18"/>
        <end position="221"/>
    </location>
</feature>
<keyword evidence="3" id="KW-1185">Reference proteome</keyword>
<reference evidence="2 3" key="1">
    <citation type="submission" date="2023-06" db="EMBL/GenBank/DDBJ databases">
        <title>Antibody response to the Sneathia vaginalis cytopathogenic toxin A during pregnancy.</title>
        <authorList>
            <person name="Mccoy Z.T."/>
            <person name="Serrano M.G."/>
            <person name="Spaine K."/>
            <person name="Edwards D.J."/>
            <person name="Buck G.A."/>
            <person name="Jefferson K."/>
        </authorList>
    </citation>
    <scope>NUCLEOTIDE SEQUENCE [LARGE SCALE GENOMIC DNA]</scope>
    <source>
        <strain evidence="2 3">CCUG 42621</strain>
    </source>
</reference>
<accession>A0ABT7HKA5</accession>
<evidence type="ECO:0000313" key="2">
    <source>
        <dbReference type="EMBL" id="MDK9580963.1"/>
    </source>
</evidence>
<dbReference type="EMBL" id="JASSPP010000009">
    <property type="protein sequence ID" value="MDK9580963.1"/>
    <property type="molecule type" value="Genomic_DNA"/>
</dbReference>
<name>A0ABT7HKA5_9FUSO</name>
<evidence type="ECO:0008006" key="4">
    <source>
        <dbReference type="Google" id="ProtNLM"/>
    </source>
</evidence>
<comment type="caution">
    <text evidence="2">The sequence shown here is derived from an EMBL/GenBank/DDBJ whole genome shotgun (WGS) entry which is preliminary data.</text>
</comment>
<protein>
    <recommendedName>
        <fullName evidence="4">Outer membrane protein</fullName>
    </recommendedName>
</protein>